<dbReference type="Proteomes" id="UP001595615">
    <property type="component" value="Unassembled WGS sequence"/>
</dbReference>
<keyword evidence="1" id="KW-0812">Transmembrane</keyword>
<evidence type="ECO:0000256" key="1">
    <source>
        <dbReference type="SAM" id="Phobius"/>
    </source>
</evidence>
<feature type="transmembrane region" description="Helical" evidence="1">
    <location>
        <begin position="9"/>
        <end position="26"/>
    </location>
</feature>
<accession>A0ABV7XD92</accession>
<sequence>MMSALFNEYPAAISLVMGLILIFWPPPKRLEVEAERQARLAELASGAPERFLEERRSLEAYGPGHAGPYRLWGIILLALGIALLFL</sequence>
<name>A0ABV7XD92_9SPHN</name>
<feature type="transmembrane region" description="Helical" evidence="1">
    <location>
        <begin position="69"/>
        <end position="85"/>
    </location>
</feature>
<evidence type="ECO:0000313" key="2">
    <source>
        <dbReference type="EMBL" id="MFC3713218.1"/>
    </source>
</evidence>
<dbReference type="EMBL" id="JBHRXV010000010">
    <property type="protein sequence ID" value="MFC3713218.1"/>
    <property type="molecule type" value="Genomic_DNA"/>
</dbReference>
<organism evidence="2 3">
    <name type="scientific">Sphingoaurantiacus capsulatus</name>
    <dbReference type="NCBI Taxonomy" id="1771310"/>
    <lineage>
        <taxon>Bacteria</taxon>
        <taxon>Pseudomonadati</taxon>
        <taxon>Pseudomonadota</taxon>
        <taxon>Alphaproteobacteria</taxon>
        <taxon>Sphingomonadales</taxon>
        <taxon>Sphingosinicellaceae</taxon>
        <taxon>Sphingoaurantiacus</taxon>
    </lineage>
</organism>
<proteinExistence type="predicted"/>
<keyword evidence="1" id="KW-1133">Transmembrane helix</keyword>
<comment type="caution">
    <text evidence="2">The sequence shown here is derived from an EMBL/GenBank/DDBJ whole genome shotgun (WGS) entry which is preliminary data.</text>
</comment>
<evidence type="ECO:0000313" key="3">
    <source>
        <dbReference type="Proteomes" id="UP001595615"/>
    </source>
</evidence>
<reference evidence="3" key="1">
    <citation type="journal article" date="2019" name="Int. J. Syst. Evol. Microbiol.">
        <title>The Global Catalogue of Microorganisms (GCM) 10K type strain sequencing project: providing services to taxonomists for standard genome sequencing and annotation.</title>
        <authorList>
            <consortium name="The Broad Institute Genomics Platform"/>
            <consortium name="The Broad Institute Genome Sequencing Center for Infectious Disease"/>
            <person name="Wu L."/>
            <person name="Ma J."/>
        </authorList>
    </citation>
    <scope>NUCLEOTIDE SEQUENCE [LARGE SCALE GENOMIC DNA]</scope>
    <source>
        <strain evidence="3">KCTC 42644</strain>
    </source>
</reference>
<gene>
    <name evidence="2" type="ORF">ACFOMD_11580</name>
</gene>
<dbReference type="RefSeq" id="WP_380861493.1">
    <property type="nucleotide sequence ID" value="NZ_JBHRXV010000010.1"/>
</dbReference>
<keyword evidence="1" id="KW-0472">Membrane</keyword>
<keyword evidence="3" id="KW-1185">Reference proteome</keyword>
<protein>
    <submittedName>
        <fullName evidence="2">Uncharacterized protein</fullName>
    </submittedName>
</protein>